<dbReference type="Gene3D" id="1.10.150.130">
    <property type="match status" value="1"/>
</dbReference>
<dbReference type="InterPro" id="IPR011010">
    <property type="entry name" value="DNA_brk_join_enz"/>
</dbReference>
<feature type="region of interest" description="Disordered" evidence="3">
    <location>
        <begin position="209"/>
        <end position="230"/>
    </location>
</feature>
<evidence type="ECO:0000259" key="4">
    <source>
        <dbReference type="PROSITE" id="PS51900"/>
    </source>
</evidence>
<dbReference type="AlphaFoldDB" id="A0A2L1UDR7"/>
<dbReference type="GeneID" id="64218833"/>
<dbReference type="GO" id="GO:0003677">
    <property type="term" value="F:DNA binding"/>
    <property type="evidence" value="ECO:0007669"/>
    <property type="project" value="UniProtKB-UniRule"/>
</dbReference>
<gene>
    <name evidence="5" type="ORF">ERICIII_02109</name>
</gene>
<organism evidence="5 6">
    <name type="scientific">Paenibacillus larvae subsp. larvae</name>
    <dbReference type="NCBI Taxonomy" id="147375"/>
    <lineage>
        <taxon>Bacteria</taxon>
        <taxon>Bacillati</taxon>
        <taxon>Bacillota</taxon>
        <taxon>Bacilli</taxon>
        <taxon>Bacillales</taxon>
        <taxon>Paenibacillaceae</taxon>
        <taxon>Paenibacillus</taxon>
    </lineage>
</organism>
<proteinExistence type="predicted"/>
<name>A0A2L1UDR7_9BACL</name>
<dbReference type="InterPro" id="IPR010998">
    <property type="entry name" value="Integrase_recombinase_N"/>
</dbReference>
<dbReference type="GO" id="GO:0015074">
    <property type="term" value="P:DNA integration"/>
    <property type="evidence" value="ECO:0007669"/>
    <property type="project" value="InterPro"/>
</dbReference>
<evidence type="ECO:0000256" key="1">
    <source>
        <dbReference type="ARBA" id="ARBA00023125"/>
    </source>
</evidence>
<reference evidence="6" key="1">
    <citation type="submission" date="2017-02" db="EMBL/GenBank/DDBJ databases">
        <title>Delineation of Paenibacillus larvae strains originating from foulbrood outbreaks.</title>
        <authorList>
            <person name="Beims H."/>
            <person name="Bunk B."/>
            <person name="Sproeer C."/>
            <person name="Mohr K.I."/>
            <person name="Pradella S."/>
            <person name="Guenther G."/>
            <person name="Rohde M."/>
            <person name="von der Ohe W."/>
            <person name="Steinert M."/>
        </authorList>
    </citation>
    <scope>NUCLEOTIDE SEQUENCE [LARGE SCALE GENOMIC DNA]</scope>
    <source>
        <strain evidence="6">Eric_III</strain>
    </source>
</reference>
<dbReference type="RefSeq" id="WP_309557413.1">
    <property type="nucleotide sequence ID" value="NZ_CP019655.1"/>
</dbReference>
<evidence type="ECO:0000256" key="2">
    <source>
        <dbReference type="PROSITE-ProRule" id="PRU01248"/>
    </source>
</evidence>
<dbReference type="InterPro" id="IPR004107">
    <property type="entry name" value="Integrase_SAM-like_N"/>
</dbReference>
<protein>
    <submittedName>
        <fullName evidence="5">Putative integrase</fullName>
    </submittedName>
</protein>
<sequence>MASIEKRGTNSWRLIVEVGYDSKGKRIKRTRTIRVEDQALLRTTKKLREYLETELHKFKIEVEAGEYIAPEKMTFGVFVEDWRTKYAVKELSPKTLAVHMRFINLRILPVFGSKRLDQIKPFHIVQFLTDLNEGDRLDGKDGKLASGTIHYVYRVLKNIFSRANEWKIIKGNPVAEVKRPKVAHKEVEVYDENEVAELFQALEKLANNDHVSPDNRFAPRRTGRPRVGAR</sequence>
<dbReference type="Proteomes" id="UP000239833">
    <property type="component" value="Chromosome"/>
</dbReference>
<evidence type="ECO:0000313" key="5">
    <source>
        <dbReference type="EMBL" id="AVF26274.1"/>
    </source>
</evidence>
<evidence type="ECO:0000256" key="3">
    <source>
        <dbReference type="SAM" id="MobiDB-lite"/>
    </source>
</evidence>
<dbReference type="Pfam" id="PF14659">
    <property type="entry name" value="Phage_int_SAM_3"/>
    <property type="match status" value="1"/>
</dbReference>
<keyword evidence="1 2" id="KW-0238">DNA-binding</keyword>
<dbReference type="SUPFAM" id="SSF56349">
    <property type="entry name" value="DNA breaking-rejoining enzymes"/>
    <property type="match status" value="1"/>
</dbReference>
<accession>A0A2L1UDR7</accession>
<dbReference type="PROSITE" id="PS51900">
    <property type="entry name" value="CB"/>
    <property type="match status" value="1"/>
</dbReference>
<dbReference type="InterPro" id="IPR044068">
    <property type="entry name" value="CB"/>
</dbReference>
<feature type="compositionally biased region" description="Basic residues" evidence="3">
    <location>
        <begin position="218"/>
        <end position="230"/>
    </location>
</feature>
<feature type="domain" description="Core-binding (CB)" evidence="4">
    <location>
        <begin position="73"/>
        <end position="164"/>
    </location>
</feature>
<dbReference type="EMBL" id="CP019655">
    <property type="protein sequence ID" value="AVF26274.1"/>
    <property type="molecule type" value="Genomic_DNA"/>
</dbReference>
<evidence type="ECO:0000313" key="6">
    <source>
        <dbReference type="Proteomes" id="UP000239833"/>
    </source>
</evidence>